<keyword evidence="2" id="KW-0472">Membrane</keyword>
<dbReference type="PROSITE" id="PS51257">
    <property type="entry name" value="PROKAR_LIPOPROTEIN"/>
    <property type="match status" value="1"/>
</dbReference>
<dbReference type="RefSeq" id="WP_305516356.1">
    <property type="nucleotide sequence ID" value="NZ_JAUPEV010000001.1"/>
</dbReference>
<organism evidence="4 5">
    <name type="scientific">Helicobacter cappadocius</name>
    <dbReference type="NCBI Taxonomy" id="3063998"/>
    <lineage>
        <taxon>Bacteria</taxon>
        <taxon>Pseudomonadati</taxon>
        <taxon>Campylobacterota</taxon>
        <taxon>Epsilonproteobacteria</taxon>
        <taxon>Campylobacterales</taxon>
        <taxon>Helicobacteraceae</taxon>
        <taxon>Helicobacter</taxon>
    </lineage>
</organism>
<keyword evidence="2" id="KW-0449">Lipoprotein</keyword>
<reference evidence="3" key="2">
    <citation type="submission" date="2023-07" db="EMBL/GenBank/DDBJ databases">
        <authorList>
            <person name="Aydin F."/>
            <person name="Tarhane S."/>
            <person name="Saticioglu I.B."/>
            <person name="Karakaya E."/>
            <person name="Abay S."/>
            <person name="Guran O."/>
            <person name="Bozkurt E."/>
            <person name="Uzum N."/>
            <person name="Olgun K."/>
            <person name="Jablonski D."/>
        </authorList>
    </citation>
    <scope>NUCLEOTIDE SEQUENCE</scope>
    <source>
        <strain evidence="3">Faydin-H75</strain>
    </source>
</reference>
<dbReference type="Proteomes" id="UP001177258">
    <property type="component" value="Unassembled WGS sequence"/>
</dbReference>
<dbReference type="PANTHER" id="PTHR30203:SF30">
    <property type="entry name" value="OUTER MEMBRANE PROTEIN-RELATED"/>
    <property type="match status" value="1"/>
</dbReference>
<keyword evidence="2" id="KW-0812">Transmembrane</keyword>
<accession>A0AA90PXI3</accession>
<evidence type="ECO:0000256" key="2">
    <source>
        <dbReference type="RuleBase" id="RU362097"/>
    </source>
</evidence>
<dbReference type="EMBL" id="JAUPEV010000001">
    <property type="protein sequence ID" value="MDO7252516.1"/>
    <property type="molecule type" value="Genomic_DNA"/>
</dbReference>
<dbReference type="EMBL" id="JAUYZK010000001">
    <property type="protein sequence ID" value="MDP2538383.1"/>
    <property type="molecule type" value="Genomic_DNA"/>
</dbReference>
<comment type="caution">
    <text evidence="4">The sequence shown here is derived from an EMBL/GenBank/DDBJ whole genome shotgun (WGS) entry which is preliminary data.</text>
</comment>
<reference evidence="3 5" key="3">
    <citation type="journal article" date="2024" name="Syst. Appl. Microbiol.">
        <title>Helicobacter cappadocius sp. nov., from lizards: The first psychrotrophic Helicobacter species.</title>
        <authorList>
            <person name="Aydin F."/>
            <person name="Tarhane S."/>
            <person name="Karakaya E."/>
            <person name="Abay S."/>
            <person name="Kayman T."/>
            <person name="Guran O."/>
            <person name="Bozkurt E."/>
            <person name="Uzum N."/>
            <person name="Avci A."/>
            <person name="Olgun K."/>
            <person name="Jablonski D."/>
            <person name="Guran C."/>
            <person name="Burcin Saticioglu I."/>
        </authorList>
    </citation>
    <scope>NUCLEOTIDE SEQUENCE [LARGE SCALE GENOMIC DNA]</scope>
    <source>
        <strain evidence="3">Faydin-H75</strain>
        <strain evidence="5">faydin-H76</strain>
    </source>
</reference>
<evidence type="ECO:0000313" key="5">
    <source>
        <dbReference type="Proteomes" id="UP001177258"/>
    </source>
</evidence>
<dbReference type="GO" id="GO:0015562">
    <property type="term" value="F:efflux transmembrane transporter activity"/>
    <property type="evidence" value="ECO:0007669"/>
    <property type="project" value="InterPro"/>
</dbReference>
<dbReference type="SUPFAM" id="SSF56954">
    <property type="entry name" value="Outer membrane efflux proteins (OEP)"/>
    <property type="match status" value="1"/>
</dbReference>
<sequence>MRWSNAFYIASFGILFIGCVPKISELPKDSKITLALEETSEQQVQKNWWKNFNDPNLIFILQKAREYNSDLQIAQTRIQQAMGILKIAKSTLYPSVNITMSPQYTQNMLTPVFGFSTPIGMIDPTLNISYDFDFFGKNKKERKNKAYQAQAIIAQSIATKISLDASVAKTYINLIALKDKLSILQNTLKARAIELDIAQSKSKTGYSSQYDEQQAKIQYEATKAQIAPTKLSIEKTQNTLEELTGINAKELKTLKSLNQINEPILPKKIPSSILRNRPDIAYAEFELAASSEALAKARANFLPDFNLIANLGVAAFTDFFDTAGHIFTGAIGASILAPLFQGGKLKGEFAVANAKRDEAAYTYKKIVLNAYKEVKNAQASIEWLKDQQLSLQEEHKAALKTLQYAKGRYKDGYSSYLEVVDAERSLLDLEGQIITLKTAYIESLINLYQSLGSGFNIEEVKLPKEGKKEKKNAK</sequence>
<comment type="similarity">
    <text evidence="1 2">Belongs to the outer membrane factor (OMF) (TC 1.B.17) family.</text>
</comment>
<dbReference type="Proteomes" id="UP001240777">
    <property type="component" value="Unassembled WGS sequence"/>
</dbReference>
<evidence type="ECO:0000313" key="6">
    <source>
        <dbReference type="Proteomes" id="UP001240777"/>
    </source>
</evidence>
<name>A0AA90PXI3_9HELI</name>
<dbReference type="AlphaFoldDB" id="A0AA90PXI3"/>
<evidence type="ECO:0000313" key="3">
    <source>
        <dbReference type="EMBL" id="MDO7252516.1"/>
    </source>
</evidence>
<dbReference type="GO" id="GO:0005886">
    <property type="term" value="C:plasma membrane"/>
    <property type="evidence" value="ECO:0007669"/>
    <property type="project" value="UniProtKB-SubCell"/>
</dbReference>
<protein>
    <submittedName>
        <fullName evidence="4">Efflux transporter outer membrane subunit</fullName>
    </submittedName>
</protein>
<dbReference type="InterPro" id="IPR010131">
    <property type="entry name" value="MdtP/NodT-like"/>
</dbReference>
<proteinExistence type="inferred from homology"/>
<evidence type="ECO:0000313" key="4">
    <source>
        <dbReference type="EMBL" id="MDP2538383.1"/>
    </source>
</evidence>
<comment type="subcellular location">
    <subcellularLocation>
        <location evidence="2">Cell membrane</location>
        <topology evidence="2">Lipid-anchor</topology>
    </subcellularLocation>
</comment>
<reference evidence="4 6" key="1">
    <citation type="submission" date="2023-07" db="EMBL/GenBank/DDBJ databases">
        <title>Unpublished Manusciprt.</title>
        <authorList>
            <person name="Aydin F."/>
            <person name="Tarhane S."/>
            <person name="Saticioglu I.B."/>
            <person name="Karakaya E."/>
            <person name="Abay S."/>
            <person name="Guran O."/>
            <person name="Bozkurt E."/>
            <person name="Uzum N."/>
            <person name="Olgun K."/>
            <person name="Jablonski D."/>
        </authorList>
    </citation>
    <scope>NUCLEOTIDE SEQUENCE</scope>
    <source>
        <strain evidence="6">faydin-H75</strain>
        <strain evidence="4">Faydin-H76</strain>
    </source>
</reference>
<evidence type="ECO:0000256" key="1">
    <source>
        <dbReference type="ARBA" id="ARBA00007613"/>
    </source>
</evidence>
<gene>
    <name evidence="3" type="ORF">Q5I04_01090</name>
    <name evidence="4" type="ORF">Q5I06_01090</name>
</gene>
<keyword evidence="6" id="KW-1185">Reference proteome</keyword>
<dbReference type="InterPro" id="IPR003423">
    <property type="entry name" value="OMP_efflux"/>
</dbReference>
<dbReference type="Gene3D" id="2.20.200.10">
    <property type="entry name" value="Outer membrane efflux proteins (OEP)"/>
    <property type="match status" value="1"/>
</dbReference>
<dbReference type="PANTHER" id="PTHR30203">
    <property type="entry name" value="OUTER MEMBRANE CATION EFFLUX PROTEIN"/>
    <property type="match status" value="1"/>
</dbReference>
<keyword evidence="2" id="KW-1134">Transmembrane beta strand</keyword>
<dbReference type="Pfam" id="PF02321">
    <property type="entry name" value="OEP"/>
    <property type="match status" value="2"/>
</dbReference>
<dbReference type="NCBIfam" id="TIGR01845">
    <property type="entry name" value="outer_NodT"/>
    <property type="match status" value="1"/>
</dbReference>
<keyword evidence="2" id="KW-0564">Palmitate</keyword>
<dbReference type="Gene3D" id="1.20.1600.10">
    <property type="entry name" value="Outer membrane efflux proteins (OEP)"/>
    <property type="match status" value="1"/>
</dbReference>